<dbReference type="GO" id="GO:0006511">
    <property type="term" value="P:ubiquitin-dependent protein catabolic process"/>
    <property type="evidence" value="ECO:0007669"/>
    <property type="project" value="InterPro"/>
</dbReference>
<evidence type="ECO:0000256" key="1">
    <source>
        <dbReference type="PROSITE-ProRule" id="PRU00330"/>
    </source>
</evidence>
<comment type="caution">
    <text evidence="4">The sequence shown here is derived from an EMBL/GenBank/DDBJ whole genome shotgun (WGS) entry which is preliminary data.</text>
</comment>
<proteinExistence type="inferred from homology"/>
<dbReference type="Pfam" id="PF26557">
    <property type="entry name" value="Cullin_AB"/>
    <property type="match status" value="1"/>
</dbReference>
<sequence>MNGQCVTTRLHPLSLNSDKVKSAPEIPSTFTPQTCSEILQDVEVFVKLTQYLDSVIPLDLKAFKENIGQYESRMDCTWSIKNFAGDASARATTYVICRQLIRSGLPEDVIVSEEFTDSTGTSTTTDLIITINTIWYYVLARVQQAFKDLIEQYIVMCRENNWELYSVWFGFSEFIMESAMKCSVPIQYVLENYRDLVDPDHQYDNEMEVFELLYVETTLDILGDGVKPFFKGLLKYTHDHFRPESPQGGPYFHLLTQAKSEHNLLEFFREHLSEVRSTTCIEPVGSTYWWNGLDGCGEWERYIASYIVGEDPGDAYKNLYYYLIFERSILDDIFKYYYSSVEYNLSKHPLQCNYDWFYELQRYDLSDREYIWDAIALFIEKLDFSEEIYSDMNKWIGRTIWKQLESSYKDKDGVKLIFECCKLHYFFPRDKILKSITNMARKLVDNDDQFLGFFLRVIGECISRLARSASFDESSFKTVFDGSWCREFGVETDSSALMRTLPYSYFLRRMFFELIASMGFNEMGDKALASCLTKQLLRNGVSFLNILDEEDSFVYELISRLRTSYPETHSLGDIFRSICKVNSEALSDPFVVQNSVMEFCMLFLKREEHADLFSGNDEGDDVINLPLSIKQEWDVLVKYFKDTSHNGHYKTVRPAYNLQRCEVRCPFVINGSPPGSYVFDLTLYQACVLDQFNSVDKMTFSDLLSATNIEKHTLQSVLKSFVAAGLMIKNGSSVQLNNQYEPDFSKVVGHKIYIPLGKISPRRAPLDNSNPTSRSSSNITNHTEGHSHQWKRELLKAAIVRILKGATESFDHRKLYQAILDQIAGVSVGEFADALQILLRSKDIVKVQDEYMYYLD</sequence>
<dbReference type="InterPro" id="IPR036317">
    <property type="entry name" value="Cullin_homology_sf"/>
</dbReference>
<feature type="region of interest" description="Disordered" evidence="2">
    <location>
        <begin position="763"/>
        <end position="787"/>
    </location>
</feature>
<reference evidence="4 5" key="1">
    <citation type="journal article" date="2023" name="Elife">
        <title>Identification of key yeast species and microbe-microbe interactions impacting larval growth of Drosophila in the wild.</title>
        <authorList>
            <person name="Mure A."/>
            <person name="Sugiura Y."/>
            <person name="Maeda R."/>
            <person name="Honda K."/>
            <person name="Sakurai N."/>
            <person name="Takahashi Y."/>
            <person name="Watada M."/>
            <person name="Katoh T."/>
            <person name="Gotoh A."/>
            <person name="Gotoh Y."/>
            <person name="Taniguchi I."/>
            <person name="Nakamura K."/>
            <person name="Hayashi T."/>
            <person name="Katayama T."/>
            <person name="Uemura T."/>
            <person name="Hattori Y."/>
        </authorList>
    </citation>
    <scope>NUCLEOTIDE SEQUENCE [LARGE SCALE GENOMIC DNA]</scope>
    <source>
        <strain evidence="4 5">KH-74</strain>
    </source>
</reference>
<evidence type="ECO:0000313" key="5">
    <source>
        <dbReference type="Proteomes" id="UP001377567"/>
    </source>
</evidence>
<evidence type="ECO:0000256" key="2">
    <source>
        <dbReference type="SAM" id="MobiDB-lite"/>
    </source>
</evidence>
<accession>A0AAV5RYL4</accession>
<dbReference type="InterPro" id="IPR016158">
    <property type="entry name" value="Cullin_homology"/>
</dbReference>
<dbReference type="PANTHER" id="PTHR11932">
    <property type="entry name" value="CULLIN"/>
    <property type="match status" value="1"/>
</dbReference>
<dbReference type="PROSITE" id="PS50069">
    <property type="entry name" value="CULLIN_2"/>
    <property type="match status" value="1"/>
</dbReference>
<protein>
    <submittedName>
        <fullName evidence="4">Cullin</fullName>
    </submittedName>
</protein>
<dbReference type="InterPro" id="IPR045093">
    <property type="entry name" value="Cullin"/>
</dbReference>
<dbReference type="Gene3D" id="3.30.230.130">
    <property type="entry name" value="Cullin, Chain C, Domain 2"/>
    <property type="match status" value="1"/>
</dbReference>
<dbReference type="GO" id="GO:0031625">
    <property type="term" value="F:ubiquitin protein ligase binding"/>
    <property type="evidence" value="ECO:0007669"/>
    <property type="project" value="InterPro"/>
</dbReference>
<feature type="domain" description="Cullin family profile" evidence="3">
    <location>
        <begin position="650"/>
        <end position="722"/>
    </location>
</feature>
<dbReference type="EMBL" id="BTGD01000010">
    <property type="protein sequence ID" value="GMM56699.1"/>
    <property type="molecule type" value="Genomic_DNA"/>
</dbReference>
<dbReference type="AlphaFoldDB" id="A0AAV5RYL4"/>
<name>A0AAV5RYL4_MAUHU</name>
<dbReference type="SUPFAM" id="SSF75632">
    <property type="entry name" value="Cullin homology domain"/>
    <property type="match status" value="1"/>
</dbReference>
<comment type="similarity">
    <text evidence="1">Belongs to the cullin family.</text>
</comment>
<evidence type="ECO:0000313" key="4">
    <source>
        <dbReference type="EMBL" id="GMM56699.1"/>
    </source>
</evidence>
<dbReference type="Proteomes" id="UP001377567">
    <property type="component" value="Unassembled WGS sequence"/>
</dbReference>
<dbReference type="InterPro" id="IPR059120">
    <property type="entry name" value="Cullin-like_AB"/>
</dbReference>
<keyword evidence="5" id="KW-1185">Reference proteome</keyword>
<feature type="compositionally biased region" description="Polar residues" evidence="2">
    <location>
        <begin position="767"/>
        <end position="782"/>
    </location>
</feature>
<organism evidence="4 5">
    <name type="scientific">Maudiozyma humilis</name>
    <name type="common">Sour dough yeast</name>
    <name type="synonym">Kazachstania humilis</name>
    <dbReference type="NCBI Taxonomy" id="51915"/>
    <lineage>
        <taxon>Eukaryota</taxon>
        <taxon>Fungi</taxon>
        <taxon>Dikarya</taxon>
        <taxon>Ascomycota</taxon>
        <taxon>Saccharomycotina</taxon>
        <taxon>Saccharomycetes</taxon>
        <taxon>Saccharomycetales</taxon>
        <taxon>Saccharomycetaceae</taxon>
        <taxon>Maudiozyma</taxon>
    </lineage>
</organism>
<evidence type="ECO:0000259" key="3">
    <source>
        <dbReference type="PROSITE" id="PS50069"/>
    </source>
</evidence>
<gene>
    <name evidence="4" type="ORF">DAKH74_033150</name>
</gene>